<gene>
    <name evidence="1" type="ORF">AMJ44_09050</name>
</gene>
<dbReference type="InterPro" id="IPR038479">
    <property type="entry name" value="Transthyretin-like_sf"/>
</dbReference>
<proteinExistence type="predicted"/>
<dbReference type="Proteomes" id="UP000051861">
    <property type="component" value="Unassembled WGS sequence"/>
</dbReference>
<dbReference type="AlphaFoldDB" id="A0A0S7XUA6"/>
<protein>
    <recommendedName>
        <fullName evidence="3">Carboxypeptidase regulatory-like domain-containing protein</fullName>
    </recommendedName>
</protein>
<accession>A0A0S7XUA6</accession>
<dbReference type="Gene3D" id="2.60.40.3330">
    <property type="match status" value="1"/>
</dbReference>
<reference evidence="1 2" key="1">
    <citation type="journal article" date="2015" name="Microbiome">
        <title>Genomic resolution of linkages in carbon, nitrogen, and sulfur cycling among widespread estuary sediment bacteria.</title>
        <authorList>
            <person name="Baker B.J."/>
            <person name="Lazar C.S."/>
            <person name="Teske A.P."/>
            <person name="Dick G.J."/>
        </authorList>
    </citation>
    <scope>NUCLEOTIDE SEQUENCE [LARGE SCALE GENOMIC DNA]</scope>
    <source>
        <strain evidence="1">DG_54_3</strain>
    </source>
</reference>
<comment type="caution">
    <text evidence="1">The sequence shown here is derived from an EMBL/GenBank/DDBJ whole genome shotgun (WGS) entry which is preliminary data.</text>
</comment>
<evidence type="ECO:0000313" key="1">
    <source>
        <dbReference type="EMBL" id="KPJ66081.1"/>
    </source>
</evidence>
<organism evidence="1 2">
    <name type="scientific">candidate division WOR-1 bacterium DG_54_3</name>
    <dbReference type="NCBI Taxonomy" id="1703775"/>
    <lineage>
        <taxon>Bacteria</taxon>
        <taxon>Bacillati</taxon>
        <taxon>Saganbacteria</taxon>
    </lineage>
</organism>
<dbReference type="EMBL" id="LIZX01000092">
    <property type="protein sequence ID" value="KPJ66081.1"/>
    <property type="molecule type" value="Genomic_DNA"/>
</dbReference>
<evidence type="ECO:0008006" key="3">
    <source>
        <dbReference type="Google" id="ProtNLM"/>
    </source>
</evidence>
<sequence>MRHRILGIVREKESGKPLSGLLVCAYDKDLFRSDLLGKNLTGPDGKFTIEYESKDYQELIDRNPDVYLKIYRDTDAKDMEKKRVKPIFTTKEAIRYSASSSEKFYIEIPREKLG</sequence>
<name>A0A0S7XUA6_UNCSA</name>
<evidence type="ECO:0000313" key="2">
    <source>
        <dbReference type="Proteomes" id="UP000051861"/>
    </source>
</evidence>